<gene>
    <name evidence="2" type="ORF">P280DRAFT_477695</name>
</gene>
<dbReference type="Proteomes" id="UP000799753">
    <property type="component" value="Unassembled WGS sequence"/>
</dbReference>
<proteinExistence type="predicted"/>
<evidence type="ECO:0000256" key="1">
    <source>
        <dbReference type="SAM" id="MobiDB-lite"/>
    </source>
</evidence>
<feature type="region of interest" description="Disordered" evidence="1">
    <location>
        <begin position="1"/>
        <end position="21"/>
    </location>
</feature>
<evidence type="ECO:0000313" key="3">
    <source>
        <dbReference type="Proteomes" id="UP000799753"/>
    </source>
</evidence>
<evidence type="ECO:0000313" key="2">
    <source>
        <dbReference type="EMBL" id="KAF2644308.1"/>
    </source>
</evidence>
<sequence length="223" mass="25096">MNQLRKARKQSGGRGHDERNCLDPSLRKLQINDRDSKSILFFRTITPPYIYSSAVAIVEDEDGDVAELAVGDFDEYPVDPIPLEGSFIAVKQEGDMIFIKRSFRKALELYNCGLRVLCKAQNSDFISKIDFYRKRCGISIVLPRLDDVACDLANTMGEIVTAEETLALPGYSMQDHGSECLIYSLANGSMAPRPVAWSKELVQKVRRNKSLRNEVFECKDGGY</sequence>
<accession>A0A6A6SD28</accession>
<protein>
    <submittedName>
        <fullName evidence="2">Uncharacterized protein</fullName>
    </submittedName>
</protein>
<dbReference type="EMBL" id="MU006779">
    <property type="protein sequence ID" value="KAF2644308.1"/>
    <property type="molecule type" value="Genomic_DNA"/>
</dbReference>
<name>A0A6A6SD28_9PLEO</name>
<dbReference type="AlphaFoldDB" id="A0A6A6SD28"/>
<keyword evidence="3" id="KW-1185">Reference proteome</keyword>
<organism evidence="2 3">
    <name type="scientific">Massarina eburnea CBS 473.64</name>
    <dbReference type="NCBI Taxonomy" id="1395130"/>
    <lineage>
        <taxon>Eukaryota</taxon>
        <taxon>Fungi</taxon>
        <taxon>Dikarya</taxon>
        <taxon>Ascomycota</taxon>
        <taxon>Pezizomycotina</taxon>
        <taxon>Dothideomycetes</taxon>
        <taxon>Pleosporomycetidae</taxon>
        <taxon>Pleosporales</taxon>
        <taxon>Massarineae</taxon>
        <taxon>Massarinaceae</taxon>
        <taxon>Massarina</taxon>
    </lineage>
</organism>
<reference evidence="2" key="1">
    <citation type="journal article" date="2020" name="Stud. Mycol.">
        <title>101 Dothideomycetes genomes: a test case for predicting lifestyles and emergence of pathogens.</title>
        <authorList>
            <person name="Haridas S."/>
            <person name="Albert R."/>
            <person name="Binder M."/>
            <person name="Bloem J."/>
            <person name="Labutti K."/>
            <person name="Salamov A."/>
            <person name="Andreopoulos B."/>
            <person name="Baker S."/>
            <person name="Barry K."/>
            <person name="Bills G."/>
            <person name="Bluhm B."/>
            <person name="Cannon C."/>
            <person name="Castanera R."/>
            <person name="Culley D."/>
            <person name="Daum C."/>
            <person name="Ezra D."/>
            <person name="Gonzalez J."/>
            <person name="Henrissat B."/>
            <person name="Kuo A."/>
            <person name="Liang C."/>
            <person name="Lipzen A."/>
            <person name="Lutzoni F."/>
            <person name="Magnuson J."/>
            <person name="Mondo S."/>
            <person name="Nolan M."/>
            <person name="Ohm R."/>
            <person name="Pangilinan J."/>
            <person name="Park H.-J."/>
            <person name="Ramirez L."/>
            <person name="Alfaro M."/>
            <person name="Sun H."/>
            <person name="Tritt A."/>
            <person name="Yoshinaga Y."/>
            <person name="Zwiers L.-H."/>
            <person name="Turgeon B."/>
            <person name="Goodwin S."/>
            <person name="Spatafora J."/>
            <person name="Crous P."/>
            <person name="Grigoriev I."/>
        </authorList>
    </citation>
    <scope>NUCLEOTIDE SEQUENCE</scope>
    <source>
        <strain evidence="2">CBS 473.64</strain>
    </source>
</reference>
<feature type="compositionally biased region" description="Basic residues" evidence="1">
    <location>
        <begin position="1"/>
        <end position="11"/>
    </location>
</feature>
<dbReference type="OrthoDB" id="438641at2759"/>